<reference evidence="3" key="1">
    <citation type="submission" date="2014-04" db="EMBL/GenBank/DDBJ databases">
        <title>Evolutionary Origins and Diversification of the Mycorrhizal Mutualists.</title>
        <authorList>
            <consortium name="DOE Joint Genome Institute"/>
            <consortium name="Mycorrhizal Genomics Consortium"/>
            <person name="Kohler A."/>
            <person name="Kuo A."/>
            <person name="Nagy L.G."/>
            <person name="Floudas D."/>
            <person name="Copeland A."/>
            <person name="Barry K.W."/>
            <person name="Cichocki N."/>
            <person name="Veneault-Fourrey C."/>
            <person name="LaButti K."/>
            <person name="Lindquist E.A."/>
            <person name="Lipzen A."/>
            <person name="Lundell T."/>
            <person name="Morin E."/>
            <person name="Murat C."/>
            <person name="Riley R."/>
            <person name="Ohm R."/>
            <person name="Sun H."/>
            <person name="Tunlid A."/>
            <person name="Henrissat B."/>
            <person name="Grigoriev I.V."/>
            <person name="Hibbett D.S."/>
            <person name="Martin F."/>
        </authorList>
    </citation>
    <scope>NUCLEOTIDE SEQUENCE [LARGE SCALE GENOMIC DNA]</scope>
    <source>
        <strain evidence="3">FD-334 SS-4</strain>
    </source>
</reference>
<proteinExistence type="predicted"/>
<dbReference type="SUPFAM" id="SSF81383">
    <property type="entry name" value="F-box domain"/>
    <property type="match status" value="1"/>
</dbReference>
<accession>A0A0D2L8H7</accession>
<gene>
    <name evidence="2" type="ORF">HYPSUDRAFT_580037</name>
</gene>
<dbReference type="OMA" id="HILFADW"/>
<dbReference type="AlphaFoldDB" id="A0A0D2L8H7"/>
<dbReference type="Gene3D" id="1.20.1280.50">
    <property type="match status" value="1"/>
</dbReference>
<dbReference type="InterPro" id="IPR036047">
    <property type="entry name" value="F-box-like_dom_sf"/>
</dbReference>
<sequence>MKMTDAPLQIQTASKLAVLPPELLTEVLTLLTWKDILQMRCAQTCRLLAGITRTRAIWARLVMECISSAAYPPRLERPIDMYTSDELEHLFLLWSSADVGWRRSDARPARARVSATRLPEKVHLVPGGRWLLVTSVQTGAVTYYDLDAETISGVLLIPDQIVRGGWFNLQVAIDFHDESPVLSFTIALSLSDRSQDPNTFEWYDREIIQIWTVGVLLNESQKAVGLEARQLAYFPHRPMITTVLAISLLGSTIAFRAFPPGSSTAYTYVVDWVHANQNPTMYAWRMLNPRRGSDSRMHLLPNSRLLILRDRNISLFDYSTIPETTDMAPQDEDSPWLDYTWTVKVSGFEPQASSIHFLNSNSARLVFIADDILHSMIIDTDPHFPTTPPPIVALMDASFLDCRPPALGCNRGILVDHEHRAWLMHYALPNADGTPGQASYIQKHISAELTPSVIKGQILDEQSGRVVIPDNFQMTVVDFALVFS</sequence>
<evidence type="ECO:0000313" key="3">
    <source>
        <dbReference type="Proteomes" id="UP000054270"/>
    </source>
</evidence>
<evidence type="ECO:0000313" key="2">
    <source>
        <dbReference type="EMBL" id="KJA23527.1"/>
    </source>
</evidence>
<organism evidence="2 3">
    <name type="scientific">Hypholoma sublateritium (strain FD-334 SS-4)</name>
    <dbReference type="NCBI Taxonomy" id="945553"/>
    <lineage>
        <taxon>Eukaryota</taxon>
        <taxon>Fungi</taxon>
        <taxon>Dikarya</taxon>
        <taxon>Basidiomycota</taxon>
        <taxon>Agaricomycotina</taxon>
        <taxon>Agaricomycetes</taxon>
        <taxon>Agaricomycetidae</taxon>
        <taxon>Agaricales</taxon>
        <taxon>Agaricineae</taxon>
        <taxon>Strophariaceae</taxon>
        <taxon>Hypholoma</taxon>
    </lineage>
</organism>
<dbReference type="Proteomes" id="UP000054270">
    <property type="component" value="Unassembled WGS sequence"/>
</dbReference>
<evidence type="ECO:0000259" key="1">
    <source>
        <dbReference type="PROSITE" id="PS50181"/>
    </source>
</evidence>
<dbReference type="OrthoDB" id="2885124at2759"/>
<keyword evidence="3" id="KW-1185">Reference proteome</keyword>
<dbReference type="Pfam" id="PF12937">
    <property type="entry name" value="F-box-like"/>
    <property type="match status" value="1"/>
</dbReference>
<dbReference type="EMBL" id="KN817542">
    <property type="protein sequence ID" value="KJA23527.1"/>
    <property type="molecule type" value="Genomic_DNA"/>
</dbReference>
<feature type="domain" description="F-box" evidence="1">
    <location>
        <begin position="13"/>
        <end position="61"/>
    </location>
</feature>
<dbReference type="PROSITE" id="PS50181">
    <property type="entry name" value="FBOX"/>
    <property type="match status" value="1"/>
</dbReference>
<protein>
    <recommendedName>
        <fullName evidence="1">F-box domain-containing protein</fullName>
    </recommendedName>
</protein>
<dbReference type="InterPro" id="IPR001810">
    <property type="entry name" value="F-box_dom"/>
</dbReference>
<name>A0A0D2L8H7_HYPSF</name>